<evidence type="ECO:0000313" key="3">
    <source>
        <dbReference type="Proteomes" id="UP001589619"/>
    </source>
</evidence>
<name>A0ABV5W113_9BACL</name>
<proteinExistence type="predicted"/>
<dbReference type="InterPro" id="IPR001853">
    <property type="entry name" value="DSBA-like_thioredoxin_dom"/>
</dbReference>
<organism evidence="2 3">
    <name type="scientific">Paenibacillus hodogayensis</name>
    <dbReference type="NCBI Taxonomy" id="279208"/>
    <lineage>
        <taxon>Bacteria</taxon>
        <taxon>Bacillati</taxon>
        <taxon>Bacillota</taxon>
        <taxon>Bacilli</taxon>
        <taxon>Bacillales</taxon>
        <taxon>Paenibacillaceae</taxon>
        <taxon>Paenibacillus</taxon>
    </lineage>
</organism>
<accession>A0ABV5W113</accession>
<dbReference type="Gene3D" id="3.40.30.10">
    <property type="entry name" value="Glutaredoxin"/>
    <property type="match status" value="1"/>
</dbReference>
<dbReference type="SUPFAM" id="SSF52833">
    <property type="entry name" value="Thioredoxin-like"/>
    <property type="match status" value="1"/>
</dbReference>
<reference evidence="2 3" key="1">
    <citation type="submission" date="2024-09" db="EMBL/GenBank/DDBJ databases">
        <authorList>
            <person name="Sun Q."/>
            <person name="Mori K."/>
        </authorList>
    </citation>
    <scope>NUCLEOTIDE SEQUENCE [LARGE SCALE GENOMIC DNA]</scope>
    <source>
        <strain evidence="2 3">JCM 12520</strain>
    </source>
</reference>
<comment type="caution">
    <text evidence="2">The sequence shown here is derived from an EMBL/GenBank/DDBJ whole genome shotgun (WGS) entry which is preliminary data.</text>
</comment>
<sequence>MAPEKRFDRMEPYEEGKVQRMIIDLFQDNVCPWCRIGKAHLFRALAQYGGEPPEIRWRAFMLDPNVPKRGLPFMSTMTAKYGEQFSKEGMLGRVMEAGAATGLHFDFDKVEYMPNTRLSHRLIAIAPQEAKAGLVDALHRGYFEQGRNIGDPAVLLTIADECGLDGAELGRRLDKGEGESQIETDLAMARRAGISGVPFFIIGNKFALSGAQPPESFLKVFGRLAEQA</sequence>
<keyword evidence="3" id="KW-1185">Reference proteome</keyword>
<dbReference type="EMBL" id="JBHMAG010000014">
    <property type="protein sequence ID" value="MFB9754257.1"/>
    <property type="molecule type" value="Genomic_DNA"/>
</dbReference>
<feature type="domain" description="DSBA-like thioredoxin" evidence="1">
    <location>
        <begin position="23"/>
        <end position="219"/>
    </location>
</feature>
<dbReference type="PANTHER" id="PTHR13887:SF41">
    <property type="entry name" value="THIOREDOXIN SUPERFAMILY PROTEIN"/>
    <property type="match status" value="1"/>
</dbReference>
<dbReference type="CDD" id="cd03024">
    <property type="entry name" value="DsbA_FrnE"/>
    <property type="match status" value="1"/>
</dbReference>
<evidence type="ECO:0000259" key="1">
    <source>
        <dbReference type="Pfam" id="PF01323"/>
    </source>
</evidence>
<gene>
    <name evidence="2" type="ORF">ACFFNY_22025</name>
</gene>
<dbReference type="InterPro" id="IPR036249">
    <property type="entry name" value="Thioredoxin-like_sf"/>
</dbReference>
<dbReference type="PANTHER" id="PTHR13887">
    <property type="entry name" value="GLUTATHIONE S-TRANSFERASE KAPPA"/>
    <property type="match status" value="1"/>
</dbReference>
<dbReference type="Proteomes" id="UP001589619">
    <property type="component" value="Unassembled WGS sequence"/>
</dbReference>
<evidence type="ECO:0000313" key="2">
    <source>
        <dbReference type="EMBL" id="MFB9754257.1"/>
    </source>
</evidence>
<protein>
    <submittedName>
        <fullName evidence="2">DsbA family oxidoreductase</fullName>
    </submittedName>
</protein>
<dbReference type="Pfam" id="PF01323">
    <property type="entry name" value="DSBA"/>
    <property type="match status" value="1"/>
</dbReference>
<dbReference type="RefSeq" id="WP_344913960.1">
    <property type="nucleotide sequence ID" value="NZ_BAAAYO010000013.1"/>
</dbReference>